<dbReference type="SUPFAM" id="SSF54631">
    <property type="entry name" value="CBS-domain pair"/>
    <property type="match status" value="1"/>
</dbReference>
<dbReference type="PROSITE" id="PS50883">
    <property type="entry name" value="EAL"/>
    <property type="match status" value="1"/>
</dbReference>
<dbReference type="Gene3D" id="3.30.70.270">
    <property type="match status" value="2"/>
</dbReference>
<dbReference type="eggNOG" id="COG5001">
    <property type="taxonomic scope" value="Bacteria"/>
</dbReference>
<dbReference type="KEGG" id="ppd:Ppro_2675"/>
<feature type="domain" description="PAS" evidence="2">
    <location>
        <begin position="106"/>
        <end position="137"/>
    </location>
</feature>
<feature type="transmembrane region" description="Helical" evidence="1">
    <location>
        <begin position="56"/>
        <end position="78"/>
    </location>
</feature>
<dbReference type="eggNOG" id="COG2199">
    <property type="taxonomic scope" value="Bacteria"/>
</dbReference>
<dbReference type="PROSITE" id="PS50112">
    <property type="entry name" value="PAS"/>
    <property type="match status" value="1"/>
</dbReference>
<evidence type="ECO:0000313" key="5">
    <source>
        <dbReference type="EMBL" id="ABL00279.1"/>
    </source>
</evidence>
<evidence type="ECO:0000259" key="2">
    <source>
        <dbReference type="PROSITE" id="PS50112"/>
    </source>
</evidence>
<evidence type="ECO:0000313" key="6">
    <source>
        <dbReference type="Proteomes" id="UP000006732"/>
    </source>
</evidence>
<dbReference type="NCBIfam" id="TIGR00229">
    <property type="entry name" value="sensory_box"/>
    <property type="match status" value="1"/>
</dbReference>
<keyword evidence="6" id="KW-1185">Reference proteome</keyword>
<dbReference type="PANTHER" id="PTHR44757">
    <property type="entry name" value="DIGUANYLATE CYCLASE DGCP"/>
    <property type="match status" value="1"/>
</dbReference>
<dbReference type="CDD" id="cd01948">
    <property type="entry name" value="EAL"/>
    <property type="match status" value="1"/>
</dbReference>
<dbReference type="AlphaFoldDB" id="A1ASF8"/>
<dbReference type="FunFam" id="3.20.20.450:FF:000001">
    <property type="entry name" value="Cyclic di-GMP phosphodiesterase yahA"/>
    <property type="match status" value="1"/>
</dbReference>
<accession>A1ASF8</accession>
<dbReference type="InterPro" id="IPR035965">
    <property type="entry name" value="PAS-like_dom_sf"/>
</dbReference>
<dbReference type="eggNOG" id="COG0517">
    <property type="taxonomic scope" value="Bacteria"/>
</dbReference>
<dbReference type="InterPro" id="IPR043128">
    <property type="entry name" value="Rev_trsase/Diguanyl_cyclase"/>
</dbReference>
<dbReference type="EMBL" id="CP000482">
    <property type="protein sequence ID" value="ABL00279.1"/>
    <property type="molecule type" value="Genomic_DNA"/>
</dbReference>
<dbReference type="HOGENOM" id="CLU_295575_0_0_7"/>
<dbReference type="OrthoDB" id="9777298at2"/>
<sequence>MTAKHFRAFRLPPLSRPSPLTIVLFYALTGMLWIGISEMITEALAGEIHTFPRPGLLKGTLFILLTSILLHLLIRFFVRELRTTGNILQAAFQASPDAINIKRLKDGVFLKINSGFTRTFGYSEAETIGRTASALELWESSADRLRLDSCLEQSRDVRDFHALFRTREGKLFRGSLTARRVNLEGDECLVTIVRDRTAELEAREEAEKLANYDPETGLPNHSLFMDRLERTIGQDARDRNKTVIIYISLTGYKAIVDVFGHDGESRIIKPLSRQIVAAVRQHDSVARIRHDEFAVMLGGVTNDGDVTTILNRLQQIFAVPLPTSQGECAIPACMGVACFPTDGLTANIIMQNAHIAMNQARQAGIPLQFYSESMNRKAMERFAIETCMLRAIDAGEFFLCYQPKVEIHDMKLTGVEALVRWQRPGEGVIPPDRFIALAEENGMIVRLGGWILGEACRQNRAWQDAGLPRTVVSVNISARQLRENSFVEQVERILEETGLEPCYLDLELTESVVMANSDEIVQKLTRLKQLGVGISVDDFGTGYSSLSYLKHLPVDTIKVDRSFVRDIVHDPDDKAIVEAVIAMGHALGLTVIAEGVETLEQLEFLRSQNCNQAQGYYFSKPLDSGHLARFLSKHCQEMSFPPAKALPLSPTAPLISAPLCLAAPPLTPPAEALTAGEPHCIGDVSLPIPPAHPSDNLAIVLKRFQTEKGLLVLPVVDAGNIIGILNRSIFLEEHVIGMHGFAFQINHSRKMRDLMAPVPLILEASTPIEEAAQTIQGLGEGVRIDNVCVARDACYQGIIDVNRFISAITEINLSLAKGANPLTGMPGNESIQREINNRLASGHPFDIAYIDVDNFKPYNDYYGFQRGDTVIKVLGEIITTATDTTGFCGHIGGDDFIVITEPHQSPGVASRIIRSFEGYHPLLHGSDDCSTGYYVSTNRKGERETFPLLSLSIGIVNTLQTPVSSYGQLASLSTEVKRLAKRQPGSSVVINRRLRADTEEGGTIAPGFSHETSQHIFPIATPS</sequence>
<keyword evidence="1" id="KW-0472">Membrane</keyword>
<dbReference type="STRING" id="338966.Ppro_2675"/>
<dbReference type="PROSITE" id="PS50887">
    <property type="entry name" value="GGDEF"/>
    <property type="match status" value="2"/>
</dbReference>
<dbReference type="InterPro" id="IPR001633">
    <property type="entry name" value="EAL_dom"/>
</dbReference>
<reference evidence="5 6" key="1">
    <citation type="submission" date="2006-10" db="EMBL/GenBank/DDBJ databases">
        <title>Complete sequence of chromosome of Pelobacter propionicus DSM 2379.</title>
        <authorList>
            <consortium name="US DOE Joint Genome Institute"/>
            <person name="Copeland A."/>
            <person name="Lucas S."/>
            <person name="Lapidus A."/>
            <person name="Barry K."/>
            <person name="Detter J.C."/>
            <person name="Glavina del Rio T."/>
            <person name="Hammon N."/>
            <person name="Israni S."/>
            <person name="Dalin E."/>
            <person name="Tice H."/>
            <person name="Pitluck S."/>
            <person name="Saunders E."/>
            <person name="Brettin T."/>
            <person name="Bruce D."/>
            <person name="Han C."/>
            <person name="Tapia R."/>
            <person name="Schmutz J."/>
            <person name="Larimer F."/>
            <person name="Land M."/>
            <person name="Hauser L."/>
            <person name="Kyrpides N."/>
            <person name="Kim E."/>
            <person name="Lovley D."/>
            <person name="Richardson P."/>
        </authorList>
    </citation>
    <scope>NUCLEOTIDE SEQUENCE [LARGE SCALE GENOMIC DNA]</scope>
    <source>
        <strain evidence="6">DSM 2379 / NBRC 103807 / OttBd1</strain>
    </source>
</reference>
<dbReference type="InterPro" id="IPR000160">
    <property type="entry name" value="GGDEF_dom"/>
</dbReference>
<protein>
    <submittedName>
        <fullName evidence="5">Diguanylate cyclase/phosphodiesterase</fullName>
    </submittedName>
</protein>
<dbReference type="SMART" id="SM00052">
    <property type="entry name" value="EAL"/>
    <property type="match status" value="1"/>
</dbReference>
<dbReference type="CDD" id="cd00130">
    <property type="entry name" value="PAS"/>
    <property type="match status" value="1"/>
</dbReference>
<dbReference type="RefSeq" id="WP_011736531.1">
    <property type="nucleotide sequence ID" value="NC_008609.1"/>
</dbReference>
<dbReference type="InterPro" id="IPR000014">
    <property type="entry name" value="PAS"/>
</dbReference>
<gene>
    <name evidence="5" type="ordered locus">Ppro_2675</name>
</gene>
<proteinExistence type="predicted"/>
<feature type="domain" description="EAL" evidence="3">
    <location>
        <begin position="381"/>
        <end position="635"/>
    </location>
</feature>
<dbReference type="InterPro" id="IPR000644">
    <property type="entry name" value="CBS_dom"/>
</dbReference>
<dbReference type="CDD" id="cd01949">
    <property type="entry name" value="GGDEF"/>
    <property type="match status" value="2"/>
</dbReference>
<evidence type="ECO:0000259" key="4">
    <source>
        <dbReference type="PROSITE" id="PS50887"/>
    </source>
</evidence>
<dbReference type="Pfam" id="PF00563">
    <property type="entry name" value="EAL"/>
    <property type="match status" value="1"/>
</dbReference>
<dbReference type="SUPFAM" id="SSF141868">
    <property type="entry name" value="EAL domain-like"/>
    <property type="match status" value="1"/>
</dbReference>
<dbReference type="InterPro" id="IPR029787">
    <property type="entry name" value="Nucleotide_cyclase"/>
</dbReference>
<evidence type="ECO:0000256" key="1">
    <source>
        <dbReference type="SAM" id="Phobius"/>
    </source>
</evidence>
<dbReference type="Pfam" id="PF00571">
    <property type="entry name" value="CBS"/>
    <property type="match status" value="1"/>
</dbReference>
<dbReference type="InterPro" id="IPR046342">
    <property type="entry name" value="CBS_dom_sf"/>
</dbReference>
<feature type="domain" description="GGDEF" evidence="4">
    <location>
        <begin position="843"/>
        <end position="993"/>
    </location>
</feature>
<dbReference type="InterPro" id="IPR052155">
    <property type="entry name" value="Biofilm_reg_signaling"/>
</dbReference>
<dbReference type="SUPFAM" id="SSF55073">
    <property type="entry name" value="Nucleotide cyclase"/>
    <property type="match status" value="2"/>
</dbReference>
<name>A1ASF8_PELPD</name>
<dbReference type="InterPro" id="IPR035919">
    <property type="entry name" value="EAL_sf"/>
</dbReference>
<dbReference type="Pfam" id="PF13426">
    <property type="entry name" value="PAS_9"/>
    <property type="match status" value="1"/>
</dbReference>
<dbReference type="PANTHER" id="PTHR44757:SF2">
    <property type="entry name" value="BIOFILM ARCHITECTURE MAINTENANCE PROTEIN MBAA"/>
    <property type="match status" value="1"/>
</dbReference>
<feature type="transmembrane region" description="Helical" evidence="1">
    <location>
        <begin position="20"/>
        <end position="36"/>
    </location>
</feature>
<evidence type="ECO:0000259" key="3">
    <source>
        <dbReference type="PROSITE" id="PS50883"/>
    </source>
</evidence>
<dbReference type="Pfam" id="PF00990">
    <property type="entry name" value="GGDEF"/>
    <property type="match status" value="2"/>
</dbReference>
<keyword evidence="1" id="KW-0812">Transmembrane</keyword>
<feature type="domain" description="GGDEF" evidence="4">
    <location>
        <begin position="240"/>
        <end position="373"/>
    </location>
</feature>
<dbReference type="Gene3D" id="3.30.450.20">
    <property type="entry name" value="PAS domain"/>
    <property type="match status" value="1"/>
</dbReference>
<keyword evidence="1" id="KW-1133">Transmembrane helix</keyword>
<organism evidence="5 6">
    <name type="scientific">Pelobacter propionicus (strain DSM 2379 / NBRC 103807 / OttBd1)</name>
    <dbReference type="NCBI Taxonomy" id="338966"/>
    <lineage>
        <taxon>Bacteria</taxon>
        <taxon>Pseudomonadati</taxon>
        <taxon>Thermodesulfobacteriota</taxon>
        <taxon>Desulfuromonadia</taxon>
        <taxon>Desulfuromonadales</taxon>
        <taxon>Desulfuromonadaceae</taxon>
        <taxon>Pelobacter</taxon>
    </lineage>
</organism>
<dbReference type="Gene3D" id="3.20.20.450">
    <property type="entry name" value="EAL domain"/>
    <property type="match status" value="1"/>
</dbReference>
<dbReference type="SUPFAM" id="SSF55785">
    <property type="entry name" value="PYP-like sensor domain (PAS domain)"/>
    <property type="match status" value="1"/>
</dbReference>
<dbReference type="Proteomes" id="UP000006732">
    <property type="component" value="Chromosome"/>
</dbReference>
<dbReference type="SMART" id="SM00267">
    <property type="entry name" value="GGDEF"/>
    <property type="match status" value="2"/>
</dbReference>
<dbReference type="NCBIfam" id="TIGR00254">
    <property type="entry name" value="GGDEF"/>
    <property type="match status" value="2"/>
</dbReference>